<accession>A0A6J6XJL6</accession>
<dbReference type="EMBL" id="CAFBMF010000018">
    <property type="protein sequence ID" value="CAB4892259.1"/>
    <property type="molecule type" value="Genomic_DNA"/>
</dbReference>
<dbReference type="InterPro" id="IPR000515">
    <property type="entry name" value="MetI-like"/>
</dbReference>
<dbReference type="AlphaFoldDB" id="A0A6J6XJL6"/>
<dbReference type="EMBL" id="CAEZYH010000085">
    <property type="protein sequence ID" value="CAB4728242.1"/>
    <property type="molecule type" value="Genomic_DNA"/>
</dbReference>
<reference evidence="11" key="1">
    <citation type="submission" date="2020-05" db="EMBL/GenBank/DDBJ databases">
        <authorList>
            <person name="Chiriac C."/>
            <person name="Salcher M."/>
            <person name="Ghai R."/>
            <person name="Kavagutti S V."/>
        </authorList>
    </citation>
    <scope>NUCLEOTIDE SEQUENCE</scope>
</reference>
<dbReference type="EMBL" id="CAFBPS010000018">
    <property type="protein sequence ID" value="CAB5023756.1"/>
    <property type="molecule type" value="Genomic_DNA"/>
</dbReference>
<keyword evidence="6 7" id="KW-0472">Membrane</keyword>
<comment type="subcellular location">
    <subcellularLocation>
        <location evidence="1">Cell membrane</location>
        <topology evidence="1">Multi-pass membrane protein</topology>
    </subcellularLocation>
</comment>
<feature type="transmembrane region" description="Helical" evidence="7">
    <location>
        <begin position="76"/>
        <end position="102"/>
    </location>
</feature>
<evidence type="ECO:0000313" key="14">
    <source>
        <dbReference type="EMBL" id="CAB5023756.1"/>
    </source>
</evidence>
<evidence type="ECO:0000313" key="9">
    <source>
        <dbReference type="EMBL" id="CAB4728242.1"/>
    </source>
</evidence>
<dbReference type="GO" id="GO:0055085">
    <property type="term" value="P:transmembrane transport"/>
    <property type="evidence" value="ECO:0007669"/>
    <property type="project" value="InterPro"/>
</dbReference>
<keyword evidence="5 7" id="KW-1133">Transmembrane helix</keyword>
<keyword evidence="3" id="KW-1003">Cell membrane</keyword>
<dbReference type="Gene3D" id="1.10.3720.10">
    <property type="entry name" value="MetI-like"/>
    <property type="match status" value="1"/>
</dbReference>
<dbReference type="PANTHER" id="PTHR43386">
    <property type="entry name" value="OLIGOPEPTIDE TRANSPORT SYSTEM PERMEASE PROTEIN APPC"/>
    <property type="match status" value="1"/>
</dbReference>
<evidence type="ECO:0000313" key="12">
    <source>
        <dbReference type="EMBL" id="CAB4855625.1"/>
    </source>
</evidence>
<dbReference type="EMBL" id="CAEZZP010000048">
    <property type="protein sequence ID" value="CAB4772383.1"/>
    <property type="molecule type" value="Genomic_DNA"/>
</dbReference>
<sequence length="275" mass="29385">MKLRTNRKPVVPIVTGIPLAIIAIFVIASRWIVPNATRQDIMTGVTSPGTAGHLFGTDQLGRDIGQLAIAGASSAVVGPIVIALGSMMIGILLGTFAGYMGGWLDLLLSKYADLLLALPTTLVALVVTGLVDGGYWVTVLVLIMLFSPTDIRMVRGSVIAQTSRPYIESAKVLGLGRLRIMFRHILPNVLPVAFSTMLLNVAFALVSMSALSFLGLGVGPGVPDWGRQLSDSRNLLDRNWGSLVLPAMLIIITAAAINLLGDWLQERYEESSVPR</sequence>
<gene>
    <name evidence="9" type="ORF">UFOPK2658_01523</name>
    <name evidence="10" type="ORF">UFOPK2880_00895</name>
    <name evidence="11" type="ORF">UFOPK3004_00459</name>
    <name evidence="12" type="ORF">UFOPK3304_00091</name>
    <name evidence="13" type="ORF">UFOPK3494_00448</name>
    <name evidence="14" type="ORF">UFOPK4134_00431</name>
</gene>
<evidence type="ECO:0000256" key="1">
    <source>
        <dbReference type="ARBA" id="ARBA00004651"/>
    </source>
</evidence>
<keyword evidence="4 7" id="KW-0812">Transmembrane</keyword>
<feature type="transmembrane region" description="Helical" evidence="7">
    <location>
        <begin position="239"/>
        <end position="260"/>
    </location>
</feature>
<feature type="transmembrane region" description="Helical" evidence="7">
    <location>
        <begin position="12"/>
        <end position="33"/>
    </location>
</feature>
<dbReference type="PANTHER" id="PTHR43386:SF1">
    <property type="entry name" value="D,D-DIPEPTIDE TRANSPORT SYSTEM PERMEASE PROTEIN DDPC-RELATED"/>
    <property type="match status" value="1"/>
</dbReference>
<proteinExistence type="predicted"/>
<name>A0A6J6XJL6_9ZZZZ</name>
<dbReference type="CDD" id="cd06261">
    <property type="entry name" value="TM_PBP2"/>
    <property type="match status" value="1"/>
</dbReference>
<dbReference type="InterPro" id="IPR035906">
    <property type="entry name" value="MetI-like_sf"/>
</dbReference>
<dbReference type="SUPFAM" id="SSF161098">
    <property type="entry name" value="MetI-like"/>
    <property type="match status" value="1"/>
</dbReference>
<evidence type="ECO:0000313" key="10">
    <source>
        <dbReference type="EMBL" id="CAB4772383.1"/>
    </source>
</evidence>
<evidence type="ECO:0000256" key="7">
    <source>
        <dbReference type="SAM" id="Phobius"/>
    </source>
</evidence>
<dbReference type="EMBL" id="CAFBLJ010000002">
    <property type="protein sequence ID" value="CAB4855625.1"/>
    <property type="molecule type" value="Genomic_DNA"/>
</dbReference>
<feature type="transmembrane region" description="Helical" evidence="7">
    <location>
        <begin position="189"/>
        <end position="219"/>
    </location>
</feature>
<evidence type="ECO:0000313" key="13">
    <source>
        <dbReference type="EMBL" id="CAB4892259.1"/>
    </source>
</evidence>
<evidence type="ECO:0000256" key="3">
    <source>
        <dbReference type="ARBA" id="ARBA00022475"/>
    </source>
</evidence>
<dbReference type="GO" id="GO:0005886">
    <property type="term" value="C:plasma membrane"/>
    <property type="evidence" value="ECO:0007669"/>
    <property type="project" value="UniProtKB-SubCell"/>
</dbReference>
<dbReference type="Pfam" id="PF00528">
    <property type="entry name" value="BPD_transp_1"/>
    <property type="match status" value="1"/>
</dbReference>
<evidence type="ECO:0000256" key="5">
    <source>
        <dbReference type="ARBA" id="ARBA00022989"/>
    </source>
</evidence>
<evidence type="ECO:0000256" key="2">
    <source>
        <dbReference type="ARBA" id="ARBA00022448"/>
    </source>
</evidence>
<evidence type="ECO:0000313" key="11">
    <source>
        <dbReference type="EMBL" id="CAB4797530.1"/>
    </source>
</evidence>
<evidence type="ECO:0000256" key="4">
    <source>
        <dbReference type="ARBA" id="ARBA00022692"/>
    </source>
</evidence>
<organism evidence="11">
    <name type="scientific">freshwater metagenome</name>
    <dbReference type="NCBI Taxonomy" id="449393"/>
    <lineage>
        <taxon>unclassified sequences</taxon>
        <taxon>metagenomes</taxon>
        <taxon>ecological metagenomes</taxon>
    </lineage>
</organism>
<feature type="transmembrane region" description="Helical" evidence="7">
    <location>
        <begin position="122"/>
        <end position="146"/>
    </location>
</feature>
<feature type="domain" description="ABC transmembrane type-1" evidence="8">
    <location>
        <begin position="76"/>
        <end position="261"/>
    </location>
</feature>
<protein>
    <submittedName>
        <fullName evidence="11">Unannotated protein</fullName>
    </submittedName>
</protein>
<dbReference type="PROSITE" id="PS50928">
    <property type="entry name" value="ABC_TM1"/>
    <property type="match status" value="1"/>
</dbReference>
<dbReference type="InterPro" id="IPR050366">
    <property type="entry name" value="BP-dependent_transpt_permease"/>
</dbReference>
<evidence type="ECO:0000256" key="6">
    <source>
        <dbReference type="ARBA" id="ARBA00023136"/>
    </source>
</evidence>
<evidence type="ECO:0000259" key="8">
    <source>
        <dbReference type="PROSITE" id="PS50928"/>
    </source>
</evidence>
<keyword evidence="2" id="KW-0813">Transport</keyword>
<dbReference type="EMBL" id="CAFAAL010000025">
    <property type="protein sequence ID" value="CAB4797530.1"/>
    <property type="molecule type" value="Genomic_DNA"/>
</dbReference>